<protein>
    <submittedName>
        <fullName evidence="2">Uncharacterized protein</fullName>
    </submittedName>
</protein>
<evidence type="ECO:0000256" key="1">
    <source>
        <dbReference type="SAM" id="MobiDB-lite"/>
    </source>
</evidence>
<feature type="region of interest" description="Disordered" evidence="1">
    <location>
        <begin position="294"/>
        <end position="316"/>
    </location>
</feature>
<gene>
    <name evidence="2" type="ORF">g.42987</name>
</gene>
<evidence type="ECO:0000313" key="2">
    <source>
        <dbReference type="EMBL" id="JAT48875.1"/>
    </source>
</evidence>
<accession>A0A1D1Y2M0</accession>
<proteinExistence type="predicted"/>
<feature type="compositionally biased region" description="Low complexity" evidence="1">
    <location>
        <begin position="1"/>
        <end position="20"/>
    </location>
</feature>
<feature type="region of interest" description="Disordered" evidence="1">
    <location>
        <begin position="468"/>
        <end position="487"/>
    </location>
</feature>
<feature type="region of interest" description="Disordered" evidence="1">
    <location>
        <begin position="1"/>
        <end position="36"/>
    </location>
</feature>
<feature type="non-terminal residue" evidence="2">
    <location>
        <position position="1"/>
    </location>
</feature>
<name>A0A1D1Y2M0_9ARAE</name>
<dbReference type="AlphaFoldDB" id="A0A1D1Y2M0"/>
<organism evidence="2">
    <name type="scientific">Anthurium amnicola</name>
    <dbReference type="NCBI Taxonomy" id="1678845"/>
    <lineage>
        <taxon>Eukaryota</taxon>
        <taxon>Viridiplantae</taxon>
        <taxon>Streptophyta</taxon>
        <taxon>Embryophyta</taxon>
        <taxon>Tracheophyta</taxon>
        <taxon>Spermatophyta</taxon>
        <taxon>Magnoliopsida</taxon>
        <taxon>Liliopsida</taxon>
        <taxon>Araceae</taxon>
        <taxon>Pothoideae</taxon>
        <taxon>Potheae</taxon>
        <taxon>Anthurium</taxon>
    </lineage>
</organism>
<sequence length="525" mass="53103">EAVAGDGEVADGAAVAAPEAGGEHPLGPAEDRDGVVHGGEELAPVHRQLRVAELLVRHLPLHQPAPRAPAQAPGGPPEVHEPQVVVLVHHAHGVAALHGDGVQHPLLVHGGGGHGAGVGPRPDHPLLPEVQQADVAVVRLGEQRGHHEAVAPGQPLELVGVAQGAPGGLVEEIYLLPGDLIPHSDAVLVAPPLAAGEELLVVGGAAAEAEGSGGEALDLVLVGDLEPVEQLPAGGGEEAHPAIALPQALAGGDHDAVGVQVADVVDALVVQGDGGELLQHPVVDVDHAPVGDAAAAAGAGADGGSVPRGATGDGPGELEAVAVEGPPPGAADVVEEPVEEGLPVEEPLRHVGRHVELPGAEKVEQDGEAVRVPVDEVLLLLAAAASAAGVPVVVEEGAQHGVAAGAGEGGGRRLEDLTPHVEADPVAAGAPHPHTFPPPPPEFSHTQMRKRGFTPLREAKMASFARRPAGDYRIPGGNPPWLSTTEGMEEGGYINRTRNKKELGPILKEDGEFGEVGLWNSWDLV</sequence>
<reference evidence="2" key="1">
    <citation type="submission" date="2015-07" db="EMBL/GenBank/DDBJ databases">
        <title>Transcriptome Assembly of Anthurium amnicola.</title>
        <authorList>
            <person name="Suzuki J."/>
        </authorList>
    </citation>
    <scope>NUCLEOTIDE SEQUENCE</scope>
</reference>
<dbReference type="EMBL" id="GDJX01019061">
    <property type="protein sequence ID" value="JAT48875.1"/>
    <property type="molecule type" value="Transcribed_RNA"/>
</dbReference>